<keyword evidence="4" id="KW-0808">Transferase</keyword>
<feature type="region of interest" description="Disordered" evidence="12">
    <location>
        <begin position="1"/>
        <end position="36"/>
    </location>
</feature>
<sequence length="513" mass="58632">MFNVPNPQVSSSTDGKASPSLHSTSRASSPSSQLVSGLPNSEYIIFERTTTGFSEEITTRGKTAQLKLEAYYKQAVDSAIERNNRRIELERRLLSNNDVLTQERKHRLLAELGRKESQYLRLRRTKICVYDFSTVKVIGKGAFGEVRLVQKTDTGKIYAMKVLKKDEMLKREQLAHVRAERDVLAESASPWVVQLFFSFQDNFHLYLVMEYLPGGDLMSMLIKYDVFSEDVTRFYMAECALAIEAVHKMGFIHRDIKPDNILIDKHGHVKLSDFGLSTGFHKQHDGAYYERLCASVEASKIRSTKPQRNSVMVNSINITMTKEQITTWKANRRKLAYSTVGTPDYIAPEIFAQQGYGKECDWWSLGSIMFECLVGYPPFCAETVQETYQKIIQWNHYLIFPEDVHLSVESELLIRSLLTSAEKRYQIDQIKGHEFFSGVDWDVLRQVQPPFVPRLRSIVDTSYFPTEDIDQPIQGDIMPPPGLGGAAGESDPQRDLAFLGYTFRRFNETSNAF</sequence>
<keyword evidence="16" id="KW-1185">Reference proteome</keyword>
<dbReference type="Gene3D" id="3.30.200.20">
    <property type="entry name" value="Phosphorylase Kinase, domain 1"/>
    <property type="match status" value="1"/>
</dbReference>
<evidence type="ECO:0000256" key="3">
    <source>
        <dbReference type="ARBA" id="ARBA00022553"/>
    </source>
</evidence>
<protein>
    <recommendedName>
        <fullName evidence="1">non-specific serine/threonine protein kinase</fullName>
        <ecNumber evidence="1">2.7.11.1</ecNumber>
    </recommendedName>
</protein>
<gene>
    <name evidence="15" type="ORF">D9756_000407</name>
</gene>
<evidence type="ECO:0000259" key="14">
    <source>
        <dbReference type="PROSITE" id="PS51285"/>
    </source>
</evidence>
<feature type="binding site" evidence="11">
    <location>
        <position position="161"/>
    </location>
    <ligand>
        <name>ATP</name>
        <dbReference type="ChEBI" id="CHEBI:30616"/>
    </ligand>
</feature>
<dbReference type="PANTHER" id="PTHR22988:SF76">
    <property type="entry name" value="CHROMOSOME UNDETERMINED SCAFFOLD_135, WHOLE GENOME SHOTGUN SEQUENCE"/>
    <property type="match status" value="1"/>
</dbReference>
<proteinExistence type="inferred from homology"/>
<evidence type="ECO:0000313" key="16">
    <source>
        <dbReference type="Proteomes" id="UP000559027"/>
    </source>
</evidence>
<evidence type="ECO:0000313" key="15">
    <source>
        <dbReference type="EMBL" id="KAF5364343.1"/>
    </source>
</evidence>
<organism evidence="15 16">
    <name type="scientific">Leucocoprinus leucothites</name>
    <dbReference type="NCBI Taxonomy" id="201217"/>
    <lineage>
        <taxon>Eukaryota</taxon>
        <taxon>Fungi</taxon>
        <taxon>Dikarya</taxon>
        <taxon>Basidiomycota</taxon>
        <taxon>Agaricomycotina</taxon>
        <taxon>Agaricomycetes</taxon>
        <taxon>Agaricomycetidae</taxon>
        <taxon>Agaricales</taxon>
        <taxon>Agaricineae</taxon>
        <taxon>Agaricaceae</taxon>
        <taxon>Leucocoprinus</taxon>
    </lineage>
</organism>
<keyword evidence="2" id="KW-0723">Serine/threonine-protein kinase</keyword>
<evidence type="ECO:0000256" key="2">
    <source>
        <dbReference type="ARBA" id="ARBA00022527"/>
    </source>
</evidence>
<dbReference type="SUPFAM" id="SSF56112">
    <property type="entry name" value="Protein kinase-like (PK-like)"/>
    <property type="match status" value="1"/>
</dbReference>
<evidence type="ECO:0000256" key="1">
    <source>
        <dbReference type="ARBA" id="ARBA00012513"/>
    </source>
</evidence>
<dbReference type="SMART" id="SM00133">
    <property type="entry name" value="S_TK_X"/>
    <property type="match status" value="1"/>
</dbReference>
<accession>A0A8H5LP70</accession>
<comment type="catalytic activity">
    <reaction evidence="9">
        <text>L-threonyl-[protein] + ATP = O-phospho-L-threonyl-[protein] + ADP + H(+)</text>
        <dbReference type="Rhea" id="RHEA:46608"/>
        <dbReference type="Rhea" id="RHEA-COMP:11060"/>
        <dbReference type="Rhea" id="RHEA-COMP:11605"/>
        <dbReference type="ChEBI" id="CHEBI:15378"/>
        <dbReference type="ChEBI" id="CHEBI:30013"/>
        <dbReference type="ChEBI" id="CHEBI:30616"/>
        <dbReference type="ChEBI" id="CHEBI:61977"/>
        <dbReference type="ChEBI" id="CHEBI:456216"/>
        <dbReference type="EC" id="2.7.11.1"/>
    </reaction>
</comment>
<evidence type="ECO:0000256" key="10">
    <source>
        <dbReference type="ARBA" id="ARBA00048679"/>
    </source>
</evidence>
<dbReference type="GO" id="GO:0005524">
    <property type="term" value="F:ATP binding"/>
    <property type="evidence" value="ECO:0007669"/>
    <property type="project" value="UniProtKB-UniRule"/>
</dbReference>
<comment type="catalytic activity">
    <reaction evidence="10">
        <text>L-seryl-[protein] + ATP = O-phospho-L-seryl-[protein] + ADP + H(+)</text>
        <dbReference type="Rhea" id="RHEA:17989"/>
        <dbReference type="Rhea" id="RHEA-COMP:9863"/>
        <dbReference type="Rhea" id="RHEA-COMP:11604"/>
        <dbReference type="ChEBI" id="CHEBI:15378"/>
        <dbReference type="ChEBI" id="CHEBI:29999"/>
        <dbReference type="ChEBI" id="CHEBI:30616"/>
        <dbReference type="ChEBI" id="CHEBI:83421"/>
        <dbReference type="ChEBI" id="CHEBI:456216"/>
        <dbReference type="EC" id="2.7.11.1"/>
    </reaction>
</comment>
<dbReference type="Pfam" id="PF00069">
    <property type="entry name" value="Pkinase"/>
    <property type="match status" value="2"/>
</dbReference>
<dbReference type="EC" id="2.7.11.1" evidence="1"/>
<feature type="domain" description="Protein kinase" evidence="13">
    <location>
        <begin position="132"/>
        <end position="436"/>
    </location>
</feature>
<reference evidence="15 16" key="1">
    <citation type="journal article" date="2020" name="ISME J.">
        <title>Uncovering the hidden diversity of litter-decomposition mechanisms in mushroom-forming fungi.</title>
        <authorList>
            <person name="Floudas D."/>
            <person name="Bentzer J."/>
            <person name="Ahren D."/>
            <person name="Johansson T."/>
            <person name="Persson P."/>
            <person name="Tunlid A."/>
        </authorList>
    </citation>
    <scope>NUCLEOTIDE SEQUENCE [LARGE SCALE GENOMIC DNA]</scope>
    <source>
        <strain evidence="15 16">CBS 146.42</strain>
    </source>
</reference>
<evidence type="ECO:0000256" key="8">
    <source>
        <dbReference type="ARBA" id="ARBA00038271"/>
    </source>
</evidence>
<dbReference type="OrthoDB" id="3638488at2759"/>
<evidence type="ECO:0000256" key="9">
    <source>
        <dbReference type="ARBA" id="ARBA00047899"/>
    </source>
</evidence>
<dbReference type="PROSITE" id="PS00107">
    <property type="entry name" value="PROTEIN_KINASE_ATP"/>
    <property type="match status" value="1"/>
</dbReference>
<keyword evidence="3" id="KW-0597">Phosphoprotein</keyword>
<evidence type="ECO:0000259" key="13">
    <source>
        <dbReference type="PROSITE" id="PS50011"/>
    </source>
</evidence>
<dbReference type="InterPro" id="IPR000719">
    <property type="entry name" value="Prot_kinase_dom"/>
</dbReference>
<dbReference type="FunFam" id="3.30.200.20:FF:000192">
    <property type="entry name" value="Serine/threonine-protein kinase cot-1"/>
    <property type="match status" value="1"/>
</dbReference>
<dbReference type="CDD" id="cd21773">
    <property type="entry name" value="MobB_CBK1"/>
    <property type="match status" value="1"/>
</dbReference>
<dbReference type="PROSITE" id="PS00108">
    <property type="entry name" value="PROTEIN_KINASE_ST"/>
    <property type="match status" value="1"/>
</dbReference>
<dbReference type="AlphaFoldDB" id="A0A8H5LP70"/>
<evidence type="ECO:0000256" key="5">
    <source>
        <dbReference type="ARBA" id="ARBA00022741"/>
    </source>
</evidence>
<keyword evidence="6" id="KW-0418">Kinase</keyword>
<dbReference type="Proteomes" id="UP000559027">
    <property type="component" value="Unassembled WGS sequence"/>
</dbReference>
<evidence type="ECO:0000256" key="11">
    <source>
        <dbReference type="PROSITE-ProRule" id="PRU10141"/>
    </source>
</evidence>
<dbReference type="InterPro" id="IPR011009">
    <property type="entry name" value="Kinase-like_dom_sf"/>
</dbReference>
<dbReference type="InterPro" id="IPR000961">
    <property type="entry name" value="AGC-kinase_C"/>
</dbReference>
<dbReference type="Gene3D" id="1.10.510.10">
    <property type="entry name" value="Transferase(Phosphotransferase) domain 1"/>
    <property type="match status" value="1"/>
</dbReference>
<dbReference type="SMART" id="SM00220">
    <property type="entry name" value="S_TKc"/>
    <property type="match status" value="1"/>
</dbReference>
<feature type="domain" description="AGC-kinase C-terminal" evidence="14">
    <location>
        <begin position="437"/>
        <end position="513"/>
    </location>
</feature>
<name>A0A8H5LP70_9AGAR</name>
<keyword evidence="5 11" id="KW-0547">Nucleotide-binding</keyword>
<evidence type="ECO:0000256" key="6">
    <source>
        <dbReference type="ARBA" id="ARBA00022777"/>
    </source>
</evidence>
<dbReference type="PANTHER" id="PTHR22988">
    <property type="entry name" value="MYOTONIC DYSTROPHY S/T KINASE-RELATED"/>
    <property type="match status" value="1"/>
</dbReference>
<dbReference type="EMBL" id="JAACJO010000001">
    <property type="protein sequence ID" value="KAF5364343.1"/>
    <property type="molecule type" value="Genomic_DNA"/>
</dbReference>
<evidence type="ECO:0000256" key="4">
    <source>
        <dbReference type="ARBA" id="ARBA00022679"/>
    </source>
</evidence>
<evidence type="ECO:0000256" key="7">
    <source>
        <dbReference type="ARBA" id="ARBA00022840"/>
    </source>
</evidence>
<dbReference type="InterPro" id="IPR008271">
    <property type="entry name" value="Ser/Thr_kinase_AS"/>
</dbReference>
<comment type="similarity">
    <text evidence="8">Belongs to the protein kinase superfamily. STE Ser/Thr protein kinase family. COT1 subfamily.</text>
</comment>
<dbReference type="InterPro" id="IPR017441">
    <property type="entry name" value="Protein_kinase_ATP_BS"/>
</dbReference>
<dbReference type="PROSITE" id="PS51285">
    <property type="entry name" value="AGC_KINASE_CTER"/>
    <property type="match status" value="1"/>
</dbReference>
<evidence type="ECO:0000256" key="12">
    <source>
        <dbReference type="SAM" id="MobiDB-lite"/>
    </source>
</evidence>
<keyword evidence="7 11" id="KW-0067">ATP-binding</keyword>
<comment type="caution">
    <text evidence="15">The sequence shown here is derived from an EMBL/GenBank/DDBJ whole genome shotgun (WGS) entry which is preliminary data.</text>
</comment>
<dbReference type="GO" id="GO:0004674">
    <property type="term" value="F:protein serine/threonine kinase activity"/>
    <property type="evidence" value="ECO:0007669"/>
    <property type="project" value="UniProtKB-KW"/>
</dbReference>
<dbReference type="PROSITE" id="PS50011">
    <property type="entry name" value="PROTEIN_KINASE_DOM"/>
    <property type="match status" value="1"/>
</dbReference>
<dbReference type="InterPro" id="IPR050839">
    <property type="entry name" value="Rho-assoc_Ser/Thr_Kinase"/>
</dbReference>